<evidence type="ECO:0000313" key="3">
    <source>
        <dbReference type="Proteomes" id="UP000625283"/>
    </source>
</evidence>
<protein>
    <submittedName>
        <fullName evidence="2">ROK family transcriptional regulator</fullName>
    </submittedName>
</protein>
<dbReference type="InterPro" id="IPR043129">
    <property type="entry name" value="ATPase_NBD"/>
</dbReference>
<dbReference type="PANTHER" id="PTHR18964">
    <property type="entry name" value="ROK (REPRESSOR, ORF, KINASE) FAMILY"/>
    <property type="match status" value="1"/>
</dbReference>
<keyword evidence="3" id="KW-1185">Reference proteome</keyword>
<gene>
    <name evidence="2" type="ORF">JKG61_17875</name>
</gene>
<accession>A0ABS1R9F9</accession>
<evidence type="ECO:0000256" key="1">
    <source>
        <dbReference type="ARBA" id="ARBA00006479"/>
    </source>
</evidence>
<proteinExistence type="inferred from homology"/>
<evidence type="ECO:0000313" key="2">
    <source>
        <dbReference type="EMBL" id="MBL1410632.1"/>
    </source>
</evidence>
<dbReference type="InterPro" id="IPR036390">
    <property type="entry name" value="WH_DNA-bd_sf"/>
</dbReference>
<dbReference type="Gene3D" id="1.10.10.10">
    <property type="entry name" value="Winged helix-like DNA-binding domain superfamily/Winged helix DNA-binding domain"/>
    <property type="match status" value="1"/>
</dbReference>
<dbReference type="InterPro" id="IPR000600">
    <property type="entry name" value="ROK"/>
</dbReference>
<dbReference type="RefSeq" id="WP_202104325.1">
    <property type="nucleotide sequence ID" value="NZ_JAERTY010000010.1"/>
</dbReference>
<dbReference type="InterPro" id="IPR036388">
    <property type="entry name" value="WH-like_DNA-bd_sf"/>
</dbReference>
<sequence length="412" mass="45872">MSILESLLSSLSDPKHIRAMQRKNRLLRAVYDKDAISVNDLMKVLGISFPTLNALIVELIDQKLLIQNERGESIGGRKPNLYQLSDGIFKVLCVEVNRFSVKISFVDNNSKILAPSRVYSSDLSTDLESLSQFERTIKNYVVEYNLNWADISGLAISMPGLIDKSKGKNYSFFFDAESDFDLKSYLETSFSKKVYIVNDVKLTTYAEQNFGALKQVENGLTILMDWGMALGIVAQGEIYMGKNGFSGEMGHMNFIEDGELCYCGKRGCLETVASGISLVKRASQDIKNNVPTLLAKKFNSENILPQHIINAALEGDQYAIELITELGKNLGKAIALFVQIFNPERVVLGGNFAKAATLITNPIQQQIQTYAMGRILSNCEVVLSKLSENDITFGLARYFILNCFDNDLLPVN</sequence>
<comment type="caution">
    <text evidence="2">The sequence shown here is derived from an EMBL/GenBank/DDBJ whole genome shotgun (WGS) entry which is preliminary data.</text>
</comment>
<name>A0ABS1R9F9_9SPHI</name>
<dbReference type="EMBL" id="JAERTY010000010">
    <property type="protein sequence ID" value="MBL1410632.1"/>
    <property type="molecule type" value="Genomic_DNA"/>
</dbReference>
<dbReference type="PANTHER" id="PTHR18964:SF149">
    <property type="entry name" value="BIFUNCTIONAL UDP-N-ACETYLGLUCOSAMINE 2-EPIMERASE_N-ACETYLMANNOSAMINE KINASE"/>
    <property type="match status" value="1"/>
</dbReference>
<dbReference type="SUPFAM" id="SSF46785">
    <property type="entry name" value="Winged helix' DNA-binding domain"/>
    <property type="match status" value="1"/>
</dbReference>
<comment type="similarity">
    <text evidence="1">Belongs to the ROK (NagC/XylR) family.</text>
</comment>
<dbReference type="SUPFAM" id="SSF53067">
    <property type="entry name" value="Actin-like ATPase domain"/>
    <property type="match status" value="1"/>
</dbReference>
<organism evidence="2 3">
    <name type="scientific">Sphingobacterium faecale</name>
    <dbReference type="NCBI Taxonomy" id="2803775"/>
    <lineage>
        <taxon>Bacteria</taxon>
        <taxon>Pseudomonadati</taxon>
        <taxon>Bacteroidota</taxon>
        <taxon>Sphingobacteriia</taxon>
        <taxon>Sphingobacteriales</taxon>
        <taxon>Sphingobacteriaceae</taxon>
        <taxon>Sphingobacterium</taxon>
    </lineage>
</organism>
<reference evidence="2 3" key="1">
    <citation type="submission" date="2021-01" db="EMBL/GenBank/DDBJ databases">
        <title>C459-1 draft genome sequence.</title>
        <authorList>
            <person name="Zhang X.-F."/>
        </authorList>
    </citation>
    <scope>NUCLEOTIDE SEQUENCE [LARGE SCALE GENOMIC DNA]</scope>
    <source>
        <strain evidence="3">C459-1</strain>
    </source>
</reference>
<dbReference type="Pfam" id="PF00480">
    <property type="entry name" value="ROK"/>
    <property type="match status" value="1"/>
</dbReference>
<dbReference type="Gene3D" id="3.30.420.40">
    <property type="match status" value="2"/>
</dbReference>
<dbReference type="Proteomes" id="UP000625283">
    <property type="component" value="Unassembled WGS sequence"/>
</dbReference>